<dbReference type="OrthoDB" id="4315024at2"/>
<organism evidence="2">
    <name type="scientific">Thermobifida fusca (strain YX)</name>
    <dbReference type="NCBI Taxonomy" id="269800"/>
    <lineage>
        <taxon>Bacteria</taxon>
        <taxon>Bacillati</taxon>
        <taxon>Actinomycetota</taxon>
        <taxon>Actinomycetes</taxon>
        <taxon>Streptosporangiales</taxon>
        <taxon>Nocardiopsidaceae</taxon>
        <taxon>Thermobifida</taxon>
    </lineage>
</organism>
<evidence type="ECO:0000313" key="2">
    <source>
        <dbReference type="EMBL" id="AAZ56312.1"/>
    </source>
</evidence>
<keyword evidence="1" id="KW-0812">Transmembrane</keyword>
<dbReference type="AlphaFoldDB" id="Q47MK8"/>
<proteinExistence type="predicted"/>
<evidence type="ECO:0000256" key="1">
    <source>
        <dbReference type="SAM" id="Phobius"/>
    </source>
</evidence>
<dbReference type="KEGG" id="tfu:Tfu_2279"/>
<sequence>MTPILSLYVKARMAFANHLNLMKRRDDRGAGFVEYAGVLVLVAAIATLLITNNPIGNAVQTAVNKALDQIFGTGSGTATPAEPPLPQ</sequence>
<keyword evidence="1" id="KW-0472">Membrane</keyword>
<keyword evidence="1" id="KW-1133">Transmembrane helix</keyword>
<dbReference type="RefSeq" id="WP_011292702.1">
    <property type="nucleotide sequence ID" value="NC_007333.1"/>
</dbReference>
<dbReference type="STRING" id="269800.Tfu_2279"/>
<accession>Q47MK8</accession>
<protein>
    <recommendedName>
        <fullName evidence="3">Integral membrane protein</fullName>
    </recommendedName>
</protein>
<evidence type="ECO:0008006" key="3">
    <source>
        <dbReference type="Google" id="ProtNLM"/>
    </source>
</evidence>
<name>Q47MK8_THEFY</name>
<dbReference type="HOGENOM" id="CLU_2482269_0_0_11"/>
<gene>
    <name evidence="2" type="ordered locus">Tfu_2279</name>
</gene>
<reference evidence="2" key="1">
    <citation type="submission" date="2005-07" db="EMBL/GenBank/DDBJ databases">
        <title>Complete sequence of Thermobifida fusca YX.</title>
        <authorList>
            <consortium name="US DOE Joint Genome Institute"/>
            <person name="Copeland A."/>
            <person name="Lucas S."/>
            <person name="Lapidus A."/>
            <person name="Barry K."/>
            <person name="Detter J.C."/>
            <person name="Glavina T."/>
            <person name="Hammon N."/>
            <person name="Israni S."/>
            <person name="Pitluck S."/>
            <person name="Di Bartolo G."/>
            <person name="Chain P."/>
            <person name="Schmutz J."/>
            <person name="Larimer F."/>
            <person name="Land M."/>
            <person name="Lykidis A."/>
            <person name="Richardson P."/>
        </authorList>
    </citation>
    <scope>NUCLEOTIDE SEQUENCE</scope>
    <source>
        <strain evidence="2">YX</strain>
    </source>
</reference>
<dbReference type="EMBL" id="CP000088">
    <property type="protein sequence ID" value="AAZ56312.1"/>
    <property type="molecule type" value="Genomic_DNA"/>
</dbReference>
<feature type="transmembrane region" description="Helical" evidence="1">
    <location>
        <begin position="32"/>
        <end position="50"/>
    </location>
</feature>